<evidence type="ECO:0000256" key="1">
    <source>
        <dbReference type="ARBA" id="ARBA00001970"/>
    </source>
</evidence>
<evidence type="ECO:0000256" key="7">
    <source>
        <dbReference type="ARBA" id="ARBA00022982"/>
    </source>
</evidence>
<feature type="domain" description="Cytochrome b561" evidence="12">
    <location>
        <begin position="39"/>
        <end position="244"/>
    </location>
</feature>
<protein>
    <recommendedName>
        <fullName evidence="12">Cytochrome b561 domain-containing protein</fullName>
    </recommendedName>
</protein>
<dbReference type="SMART" id="SM00665">
    <property type="entry name" value="B561"/>
    <property type="match status" value="1"/>
</dbReference>
<evidence type="ECO:0000313" key="14">
    <source>
        <dbReference type="Proteomes" id="UP001162164"/>
    </source>
</evidence>
<dbReference type="PANTHER" id="PTHR10106:SF0">
    <property type="entry name" value="LD36721P"/>
    <property type="match status" value="1"/>
</dbReference>
<keyword evidence="4" id="KW-0349">Heme</keyword>
<evidence type="ECO:0000256" key="5">
    <source>
        <dbReference type="ARBA" id="ARBA00022692"/>
    </source>
</evidence>
<feature type="transmembrane region" description="Helical" evidence="11">
    <location>
        <begin position="36"/>
        <end position="56"/>
    </location>
</feature>
<dbReference type="PANTHER" id="PTHR10106">
    <property type="entry name" value="CYTOCHROME B561-RELATED"/>
    <property type="match status" value="1"/>
</dbReference>
<evidence type="ECO:0000256" key="10">
    <source>
        <dbReference type="ARBA" id="ARBA00023136"/>
    </source>
</evidence>
<sequence length="264" mass="29612">MSSESLLSEHEEQTEGLLGNMEARAEHQKTKHYQSLYTFTTAMGVGLLILVLFWILHFRNGFAWHSDVGLQFNWHPYLMVLGMVFLYSQSMLIYRTVRNSPKKHLKILHAALHCLAFVLSVIGLKAVFDSHNLAKEPIPNLYSFHSWIGLITIIIFSAQFLSGFITFLYPGLATAMRQTLMPVHRAVGVGGFVLAIATTVTGLTEKVIWSVGAEYSKFDAEGVVCNLIGVFVVFYGVMVLYLVNEMDYKRVSLPEDEIALAASE</sequence>
<evidence type="ECO:0000256" key="9">
    <source>
        <dbReference type="ARBA" id="ARBA00023004"/>
    </source>
</evidence>
<evidence type="ECO:0000256" key="4">
    <source>
        <dbReference type="ARBA" id="ARBA00022617"/>
    </source>
</evidence>
<evidence type="ECO:0000256" key="2">
    <source>
        <dbReference type="ARBA" id="ARBA00004141"/>
    </source>
</evidence>
<evidence type="ECO:0000259" key="12">
    <source>
        <dbReference type="PROSITE" id="PS50939"/>
    </source>
</evidence>
<evidence type="ECO:0000256" key="8">
    <source>
        <dbReference type="ARBA" id="ARBA00022989"/>
    </source>
</evidence>
<dbReference type="Pfam" id="PF03188">
    <property type="entry name" value="Cytochrom_B561"/>
    <property type="match status" value="1"/>
</dbReference>
<dbReference type="InterPro" id="IPR006593">
    <property type="entry name" value="Cyt_b561/ferric_Rdtase_TM"/>
</dbReference>
<evidence type="ECO:0000256" key="6">
    <source>
        <dbReference type="ARBA" id="ARBA00022723"/>
    </source>
</evidence>
<comment type="subcellular location">
    <subcellularLocation>
        <location evidence="2">Membrane</location>
        <topology evidence="2">Multi-pass membrane protein</topology>
    </subcellularLocation>
</comment>
<gene>
    <name evidence="13" type="ORF">NQ317_007873</name>
</gene>
<comment type="cofactor">
    <cofactor evidence="1">
        <name>heme b</name>
        <dbReference type="ChEBI" id="CHEBI:60344"/>
    </cofactor>
</comment>
<dbReference type="EMBL" id="JAPWTJ010001613">
    <property type="protein sequence ID" value="KAJ8970508.1"/>
    <property type="molecule type" value="Genomic_DNA"/>
</dbReference>
<reference evidence="13" key="1">
    <citation type="journal article" date="2023" name="Insect Mol. Biol.">
        <title>Genome sequencing provides insights into the evolution of gene families encoding plant cell wall-degrading enzymes in longhorned beetles.</title>
        <authorList>
            <person name="Shin N.R."/>
            <person name="Okamura Y."/>
            <person name="Kirsch R."/>
            <person name="Pauchet Y."/>
        </authorList>
    </citation>
    <scope>NUCLEOTIDE SEQUENCE</scope>
    <source>
        <strain evidence="13">MMC_N1</strain>
    </source>
</reference>
<keyword evidence="7" id="KW-0249">Electron transport</keyword>
<keyword evidence="5 11" id="KW-0812">Transmembrane</keyword>
<dbReference type="Gene3D" id="1.20.120.1770">
    <property type="match status" value="1"/>
</dbReference>
<accession>A0ABQ9J0F4</accession>
<feature type="transmembrane region" description="Helical" evidence="11">
    <location>
        <begin position="183"/>
        <end position="203"/>
    </location>
</feature>
<evidence type="ECO:0000313" key="13">
    <source>
        <dbReference type="EMBL" id="KAJ8970508.1"/>
    </source>
</evidence>
<organism evidence="13 14">
    <name type="scientific">Molorchus minor</name>
    <dbReference type="NCBI Taxonomy" id="1323400"/>
    <lineage>
        <taxon>Eukaryota</taxon>
        <taxon>Metazoa</taxon>
        <taxon>Ecdysozoa</taxon>
        <taxon>Arthropoda</taxon>
        <taxon>Hexapoda</taxon>
        <taxon>Insecta</taxon>
        <taxon>Pterygota</taxon>
        <taxon>Neoptera</taxon>
        <taxon>Endopterygota</taxon>
        <taxon>Coleoptera</taxon>
        <taxon>Polyphaga</taxon>
        <taxon>Cucujiformia</taxon>
        <taxon>Chrysomeloidea</taxon>
        <taxon>Cerambycidae</taxon>
        <taxon>Lamiinae</taxon>
        <taxon>Monochamini</taxon>
        <taxon>Molorchus</taxon>
    </lineage>
</organism>
<dbReference type="Proteomes" id="UP001162164">
    <property type="component" value="Unassembled WGS sequence"/>
</dbReference>
<name>A0ABQ9J0F4_9CUCU</name>
<keyword evidence="3" id="KW-0813">Transport</keyword>
<evidence type="ECO:0000256" key="11">
    <source>
        <dbReference type="SAM" id="Phobius"/>
    </source>
</evidence>
<feature type="transmembrane region" description="Helical" evidence="11">
    <location>
        <begin position="148"/>
        <end position="171"/>
    </location>
</feature>
<keyword evidence="14" id="KW-1185">Reference proteome</keyword>
<feature type="transmembrane region" description="Helical" evidence="11">
    <location>
        <begin position="223"/>
        <end position="243"/>
    </location>
</feature>
<keyword evidence="6" id="KW-0479">Metal-binding</keyword>
<feature type="transmembrane region" description="Helical" evidence="11">
    <location>
        <begin position="107"/>
        <end position="128"/>
    </location>
</feature>
<feature type="transmembrane region" description="Helical" evidence="11">
    <location>
        <begin position="76"/>
        <end position="95"/>
    </location>
</feature>
<dbReference type="PROSITE" id="PS50939">
    <property type="entry name" value="CYTOCHROME_B561"/>
    <property type="match status" value="1"/>
</dbReference>
<proteinExistence type="predicted"/>
<keyword evidence="9" id="KW-0408">Iron</keyword>
<evidence type="ECO:0000256" key="3">
    <source>
        <dbReference type="ARBA" id="ARBA00022448"/>
    </source>
</evidence>
<dbReference type="InterPro" id="IPR043205">
    <property type="entry name" value="CYB561/CYBRD1-like"/>
</dbReference>
<keyword evidence="8 11" id="KW-1133">Transmembrane helix</keyword>
<keyword evidence="10 11" id="KW-0472">Membrane</keyword>
<comment type="caution">
    <text evidence="13">The sequence shown here is derived from an EMBL/GenBank/DDBJ whole genome shotgun (WGS) entry which is preliminary data.</text>
</comment>